<dbReference type="AlphaFoldDB" id="A0A8X6PFX0"/>
<reference evidence="1" key="1">
    <citation type="submission" date="2020-08" db="EMBL/GenBank/DDBJ databases">
        <title>Multicomponent nature underlies the extraordinary mechanical properties of spider dragline silk.</title>
        <authorList>
            <person name="Kono N."/>
            <person name="Nakamura H."/>
            <person name="Mori M."/>
            <person name="Yoshida Y."/>
            <person name="Ohtoshi R."/>
            <person name="Malay A.D."/>
            <person name="Moran D.A.P."/>
            <person name="Tomita M."/>
            <person name="Numata K."/>
            <person name="Arakawa K."/>
        </authorList>
    </citation>
    <scope>NUCLEOTIDE SEQUENCE</scope>
</reference>
<dbReference type="Proteomes" id="UP000887013">
    <property type="component" value="Unassembled WGS sequence"/>
</dbReference>
<protein>
    <submittedName>
        <fullName evidence="1">Uncharacterized protein</fullName>
    </submittedName>
</protein>
<organism evidence="1 2">
    <name type="scientific">Nephila pilipes</name>
    <name type="common">Giant wood spider</name>
    <name type="synonym">Nephila maculata</name>
    <dbReference type="NCBI Taxonomy" id="299642"/>
    <lineage>
        <taxon>Eukaryota</taxon>
        <taxon>Metazoa</taxon>
        <taxon>Ecdysozoa</taxon>
        <taxon>Arthropoda</taxon>
        <taxon>Chelicerata</taxon>
        <taxon>Arachnida</taxon>
        <taxon>Araneae</taxon>
        <taxon>Araneomorphae</taxon>
        <taxon>Entelegynae</taxon>
        <taxon>Araneoidea</taxon>
        <taxon>Nephilidae</taxon>
        <taxon>Nephila</taxon>
    </lineage>
</organism>
<name>A0A8X6PFX0_NEPPI</name>
<gene>
    <name evidence="1" type="ORF">NPIL_314481</name>
</gene>
<accession>A0A8X6PFX0</accession>
<proteinExistence type="predicted"/>
<comment type="caution">
    <text evidence="1">The sequence shown here is derived from an EMBL/GenBank/DDBJ whole genome shotgun (WGS) entry which is preliminary data.</text>
</comment>
<evidence type="ECO:0000313" key="2">
    <source>
        <dbReference type="Proteomes" id="UP000887013"/>
    </source>
</evidence>
<evidence type="ECO:0000313" key="1">
    <source>
        <dbReference type="EMBL" id="GFT68430.1"/>
    </source>
</evidence>
<dbReference type="EMBL" id="BMAW01020490">
    <property type="protein sequence ID" value="GFT68430.1"/>
    <property type="molecule type" value="Genomic_DNA"/>
</dbReference>
<sequence length="109" mass="12162">MEQCGILCVPSDSLSVGRQQQQHSVLKKVPGLSSFANRHVTVGSLTSNWWLFINKQILHFILTLSRLTGHIRPKRISKNSFGTETLLCLMGDFPTSPANVFEGNSIHRT</sequence>
<keyword evidence="2" id="KW-1185">Reference proteome</keyword>